<accession>A0A383ULH3</accession>
<keyword evidence="1" id="KW-0732">Signal</keyword>
<feature type="chain" id="PRO_5016838436" evidence="1">
    <location>
        <begin position="25"/>
        <end position="114"/>
    </location>
</feature>
<dbReference type="AlphaFoldDB" id="A0A383ULH3"/>
<sequence>MKFLSAASAAALTCIFLLVPTALGDVVHKCESGEVFELEEVQGYASNATLDQVRPGDPVNPDAQIHGTHHFSRKTKGNKDALYVVQLAGHHRLLQLYEYGQSGWQFCSLALRKK</sequence>
<evidence type="ECO:0000256" key="1">
    <source>
        <dbReference type="SAM" id="SignalP"/>
    </source>
</evidence>
<dbReference type="VEuPathDB" id="FungiDB:BLGHR1_11310"/>
<gene>
    <name evidence="2" type="ORF">BLGHR1_11310</name>
</gene>
<name>A0A383ULH3_BLUHO</name>
<reference evidence="2 3" key="1">
    <citation type="submission" date="2017-11" db="EMBL/GenBank/DDBJ databases">
        <authorList>
            <person name="Kracher B."/>
        </authorList>
    </citation>
    <scope>NUCLEOTIDE SEQUENCE [LARGE SCALE GENOMIC DNA]</scope>
    <source>
        <strain evidence="2 3">RACE1</strain>
    </source>
</reference>
<dbReference type="Proteomes" id="UP000275772">
    <property type="component" value="Unassembled WGS sequence"/>
</dbReference>
<protein>
    <submittedName>
        <fullName evidence="2">Uncharacterized protein</fullName>
    </submittedName>
</protein>
<feature type="signal peptide" evidence="1">
    <location>
        <begin position="1"/>
        <end position="24"/>
    </location>
</feature>
<evidence type="ECO:0000313" key="3">
    <source>
        <dbReference type="Proteomes" id="UP000275772"/>
    </source>
</evidence>
<dbReference type="EMBL" id="UNSH01000011">
    <property type="protein sequence ID" value="SZF00568.1"/>
    <property type="molecule type" value="Genomic_DNA"/>
</dbReference>
<evidence type="ECO:0000313" key="2">
    <source>
        <dbReference type="EMBL" id="SZF00568.1"/>
    </source>
</evidence>
<proteinExistence type="predicted"/>
<organism evidence="2 3">
    <name type="scientific">Blumeria hordei</name>
    <name type="common">Barley powdery mildew</name>
    <name type="synonym">Blumeria graminis f. sp. hordei</name>
    <dbReference type="NCBI Taxonomy" id="2867405"/>
    <lineage>
        <taxon>Eukaryota</taxon>
        <taxon>Fungi</taxon>
        <taxon>Dikarya</taxon>
        <taxon>Ascomycota</taxon>
        <taxon>Pezizomycotina</taxon>
        <taxon>Leotiomycetes</taxon>
        <taxon>Erysiphales</taxon>
        <taxon>Erysiphaceae</taxon>
        <taxon>Blumeria</taxon>
    </lineage>
</organism>